<dbReference type="Gene3D" id="3.40.50.300">
    <property type="entry name" value="P-loop containing nucleotide triphosphate hydrolases"/>
    <property type="match status" value="1"/>
</dbReference>
<dbReference type="PROSITE" id="PS00211">
    <property type="entry name" value="ABC_TRANSPORTER_1"/>
    <property type="match status" value="1"/>
</dbReference>
<dbReference type="PANTHER" id="PTHR42711">
    <property type="entry name" value="ABC TRANSPORTER ATP-BINDING PROTEIN"/>
    <property type="match status" value="1"/>
</dbReference>
<comment type="similarity">
    <text evidence="2">Belongs to the ABC transporter superfamily.</text>
</comment>
<evidence type="ECO:0000256" key="3">
    <source>
        <dbReference type="ARBA" id="ARBA00022448"/>
    </source>
</evidence>
<evidence type="ECO:0000313" key="8">
    <source>
        <dbReference type="EMBL" id="ABM09175.1"/>
    </source>
</evidence>
<dbReference type="KEGG" id="aau:AAur_2328"/>
<comment type="subcellular location">
    <subcellularLocation>
        <location evidence="1">Cell membrane</location>
        <topology evidence="1">Peripheral membrane protein</topology>
    </subcellularLocation>
</comment>
<dbReference type="GO" id="GO:0005886">
    <property type="term" value="C:plasma membrane"/>
    <property type="evidence" value="ECO:0007669"/>
    <property type="project" value="UniProtKB-SubCell"/>
</dbReference>
<evidence type="ECO:0000256" key="4">
    <source>
        <dbReference type="ARBA" id="ARBA00022741"/>
    </source>
</evidence>
<keyword evidence="3" id="KW-0813">Transport</keyword>
<accession>A1R753</accession>
<dbReference type="InterPro" id="IPR003593">
    <property type="entry name" value="AAA+_ATPase"/>
</dbReference>
<feature type="domain" description="ABC transporter" evidence="7">
    <location>
        <begin position="44"/>
        <end position="275"/>
    </location>
</feature>
<dbReference type="EMBL" id="CP000474">
    <property type="protein sequence ID" value="ABM09175.1"/>
    <property type="molecule type" value="Genomic_DNA"/>
</dbReference>
<dbReference type="STRING" id="290340.AAur_2328"/>
<dbReference type="GO" id="GO:0016887">
    <property type="term" value="F:ATP hydrolysis activity"/>
    <property type="evidence" value="ECO:0007669"/>
    <property type="project" value="InterPro"/>
</dbReference>
<dbReference type="GO" id="GO:0005524">
    <property type="term" value="F:ATP binding"/>
    <property type="evidence" value="ECO:0007669"/>
    <property type="project" value="UniProtKB-KW"/>
</dbReference>
<keyword evidence="4" id="KW-0547">Nucleotide-binding</keyword>
<dbReference type="SMART" id="SM00382">
    <property type="entry name" value="AAA"/>
    <property type="match status" value="1"/>
</dbReference>
<protein>
    <submittedName>
        <fullName evidence="8">Multidrug ABC transporter, ATP-binding protein</fullName>
    </submittedName>
</protein>
<dbReference type="Pfam" id="PF00005">
    <property type="entry name" value="ABC_tran"/>
    <property type="match status" value="1"/>
</dbReference>
<dbReference type="OrthoDB" id="9804819at2"/>
<proteinExistence type="inferred from homology"/>
<dbReference type="GO" id="GO:0046677">
    <property type="term" value="P:response to antibiotic"/>
    <property type="evidence" value="ECO:0007669"/>
    <property type="project" value="UniProtKB-KW"/>
</dbReference>
<dbReference type="SUPFAM" id="SSF52540">
    <property type="entry name" value="P-loop containing nucleoside triphosphate hydrolases"/>
    <property type="match status" value="1"/>
</dbReference>
<evidence type="ECO:0000259" key="7">
    <source>
        <dbReference type="PROSITE" id="PS50893"/>
    </source>
</evidence>
<sequence>MLRFAGCESIGYVVVTLSNGDDICCPADLFQGTQWGLCVTSNVIKIRDLNKRYGSLHAVQDLSLEVERASIFAFLGTNGAGKSTTIGCITTTLGFDSGSIQVAGLTVGKNDDEIRRKIGVVFQQSLLDPTLSVRQNLDIRAGFYGLSRSERTQRIGELASLIGLESFLEKPYYGRLSGGQKRRADIARALIHRPEILFLDEPTAGLDPQSREQVWQTIHKLRDDDGLTVFLTTHYMEETEVADQVSIIDSGKLVAQGTPSQLREQHSNSILTVTTDDHAFLTEYCKTADLNWTLDNDVYRVEVDNSKQARHLLNVGAERVHDFEFRHGRMDDVFLALTSKRSEP</sequence>
<dbReference type="InterPro" id="IPR027417">
    <property type="entry name" value="P-loop_NTPase"/>
</dbReference>
<dbReference type="HOGENOM" id="CLU_000604_1_2_11"/>
<dbReference type="AlphaFoldDB" id="A1R753"/>
<name>A1R753_PAEAT</name>
<evidence type="ECO:0000256" key="1">
    <source>
        <dbReference type="ARBA" id="ARBA00004202"/>
    </source>
</evidence>
<evidence type="ECO:0000256" key="6">
    <source>
        <dbReference type="ARBA" id="ARBA00023251"/>
    </source>
</evidence>
<dbReference type="InterPro" id="IPR003439">
    <property type="entry name" value="ABC_transporter-like_ATP-bd"/>
</dbReference>
<dbReference type="Proteomes" id="UP000000637">
    <property type="component" value="Chromosome"/>
</dbReference>
<keyword evidence="9" id="KW-1185">Reference proteome</keyword>
<dbReference type="InterPro" id="IPR017871">
    <property type="entry name" value="ABC_transporter-like_CS"/>
</dbReference>
<keyword evidence="5 8" id="KW-0067">ATP-binding</keyword>
<dbReference type="InterPro" id="IPR050763">
    <property type="entry name" value="ABC_transporter_ATP-binding"/>
</dbReference>
<evidence type="ECO:0000256" key="5">
    <source>
        <dbReference type="ARBA" id="ARBA00022840"/>
    </source>
</evidence>
<evidence type="ECO:0000313" key="9">
    <source>
        <dbReference type="Proteomes" id="UP000000637"/>
    </source>
</evidence>
<dbReference type="eggNOG" id="COG1131">
    <property type="taxonomic scope" value="Bacteria"/>
</dbReference>
<organism evidence="8 9">
    <name type="scientific">Paenarthrobacter aurescens (strain TC1)</name>
    <dbReference type="NCBI Taxonomy" id="290340"/>
    <lineage>
        <taxon>Bacteria</taxon>
        <taxon>Bacillati</taxon>
        <taxon>Actinomycetota</taxon>
        <taxon>Actinomycetes</taxon>
        <taxon>Micrococcales</taxon>
        <taxon>Micrococcaceae</taxon>
        <taxon>Paenarthrobacter</taxon>
    </lineage>
</organism>
<dbReference type="PANTHER" id="PTHR42711:SF5">
    <property type="entry name" value="ABC TRANSPORTER ATP-BINDING PROTEIN NATA"/>
    <property type="match status" value="1"/>
</dbReference>
<reference evidence="8 9" key="1">
    <citation type="journal article" date="2006" name="PLoS Genet.">
        <title>Secrets of soil survival revealed by the genome sequence of Arthrobacter aurescens TC1.</title>
        <authorList>
            <person name="Mongodin E.F."/>
            <person name="Shapir N."/>
            <person name="Daugherty S.C."/>
            <person name="DeBoy R.T."/>
            <person name="Emerson J.B."/>
            <person name="Shvartzbeyn A."/>
            <person name="Radune D."/>
            <person name="Vamathevan J."/>
            <person name="Riggs F."/>
            <person name="Grinberg V."/>
            <person name="Khouri H."/>
            <person name="Wackett L.P."/>
            <person name="Nelson K.E."/>
            <person name="Sadowsky M.J."/>
        </authorList>
    </citation>
    <scope>NUCLEOTIDE SEQUENCE [LARGE SCALE GENOMIC DNA]</scope>
    <source>
        <strain evidence="8 9">TC1</strain>
    </source>
</reference>
<dbReference type="PROSITE" id="PS50893">
    <property type="entry name" value="ABC_TRANSPORTER_2"/>
    <property type="match status" value="1"/>
</dbReference>
<gene>
    <name evidence="8" type="ordered locus">AAur_2328</name>
</gene>
<evidence type="ECO:0000256" key="2">
    <source>
        <dbReference type="ARBA" id="ARBA00005417"/>
    </source>
</evidence>
<keyword evidence="6" id="KW-0046">Antibiotic resistance</keyword>